<dbReference type="SUPFAM" id="SSF55931">
    <property type="entry name" value="Glutamine synthetase/guanido kinase"/>
    <property type="match status" value="1"/>
</dbReference>
<dbReference type="InterPro" id="IPR052725">
    <property type="entry name" value="GS_Type-3"/>
</dbReference>
<dbReference type="Gene3D" id="1.20.120.1560">
    <property type="match status" value="1"/>
</dbReference>
<evidence type="ECO:0000256" key="2">
    <source>
        <dbReference type="RuleBase" id="RU000384"/>
    </source>
</evidence>
<feature type="domain" description="GS catalytic" evidence="5">
    <location>
        <begin position="158"/>
        <end position="584"/>
    </location>
</feature>
<dbReference type="Pfam" id="PF12437">
    <property type="entry name" value="GSIII_N"/>
    <property type="match status" value="1"/>
</dbReference>
<gene>
    <name evidence="6" type="ORF">IV49_GL001722</name>
</gene>
<organism evidence="6 7">
    <name type="scientific">Kandleria vitulina DSM 20405</name>
    <dbReference type="NCBI Taxonomy" id="1410657"/>
    <lineage>
        <taxon>Bacteria</taxon>
        <taxon>Bacillati</taxon>
        <taxon>Bacillota</taxon>
        <taxon>Erysipelotrichia</taxon>
        <taxon>Erysipelotrichales</taxon>
        <taxon>Coprobacillaceae</taxon>
        <taxon>Kandleria</taxon>
    </lineage>
</organism>
<keyword evidence="7" id="KW-1185">Reference proteome</keyword>
<dbReference type="SMART" id="SM01230">
    <property type="entry name" value="Gln-synt_C"/>
    <property type="match status" value="1"/>
</dbReference>
<evidence type="ECO:0000256" key="3">
    <source>
        <dbReference type="SAM" id="Coils"/>
    </source>
</evidence>
<name>A0A0R2H4H6_9FIRM</name>
<evidence type="ECO:0000313" key="7">
    <source>
        <dbReference type="Proteomes" id="UP000051841"/>
    </source>
</evidence>
<evidence type="ECO:0000313" key="6">
    <source>
        <dbReference type="EMBL" id="KRN47294.1"/>
    </source>
</evidence>
<dbReference type="EMBL" id="JQBL01000054">
    <property type="protein sequence ID" value="KRN47294.1"/>
    <property type="molecule type" value="Genomic_DNA"/>
</dbReference>
<dbReference type="InterPro" id="IPR040577">
    <property type="entry name" value="Gln-synt_C"/>
</dbReference>
<dbReference type="Proteomes" id="UP000051841">
    <property type="component" value="Unassembled WGS sequence"/>
</dbReference>
<dbReference type="PANTHER" id="PTHR42974">
    <property type="entry name" value="GLUTAMINE SYNTHETASE"/>
    <property type="match status" value="1"/>
</dbReference>
<evidence type="ECO:0000256" key="1">
    <source>
        <dbReference type="PROSITE-ProRule" id="PRU01330"/>
    </source>
</evidence>
<reference evidence="6 7" key="1">
    <citation type="journal article" date="2015" name="Genome Announc.">
        <title>Expanding the biotechnology potential of lactobacilli through comparative genomics of 213 strains and associated genera.</title>
        <authorList>
            <person name="Sun Z."/>
            <person name="Harris H.M."/>
            <person name="McCann A."/>
            <person name="Guo C."/>
            <person name="Argimon S."/>
            <person name="Zhang W."/>
            <person name="Yang X."/>
            <person name="Jeffery I.B."/>
            <person name="Cooney J.C."/>
            <person name="Kagawa T.F."/>
            <person name="Liu W."/>
            <person name="Song Y."/>
            <person name="Salvetti E."/>
            <person name="Wrobel A."/>
            <person name="Rasinkangas P."/>
            <person name="Parkhill J."/>
            <person name="Rea M.C."/>
            <person name="O'Sullivan O."/>
            <person name="Ritari J."/>
            <person name="Douillard F.P."/>
            <person name="Paul Ross R."/>
            <person name="Yang R."/>
            <person name="Briner A.E."/>
            <person name="Felis G.E."/>
            <person name="de Vos W.M."/>
            <person name="Barrangou R."/>
            <person name="Klaenhammer T.R."/>
            <person name="Caufield P.W."/>
            <person name="Cui Y."/>
            <person name="Zhang H."/>
            <person name="O'Toole P.W."/>
        </authorList>
    </citation>
    <scope>NUCLEOTIDE SEQUENCE [LARGE SCALE GENOMIC DNA]</scope>
    <source>
        <strain evidence="6 7">DSM 20405</strain>
    </source>
</reference>
<dbReference type="PANTHER" id="PTHR42974:SF1">
    <property type="entry name" value="TYPE-3 GLUTAMINE SYNTHETASE"/>
    <property type="match status" value="1"/>
</dbReference>
<dbReference type="Pfam" id="PF18318">
    <property type="entry name" value="Gln-synt_C-ter"/>
    <property type="match status" value="1"/>
</dbReference>
<comment type="caution">
    <text evidence="6">The sequence shown here is derived from an EMBL/GenBank/DDBJ whole genome shotgun (WGS) entry which is preliminary data.</text>
</comment>
<dbReference type="PROSITE" id="PS51986">
    <property type="entry name" value="GS_BETA_GRASP"/>
    <property type="match status" value="1"/>
</dbReference>
<protein>
    <submittedName>
        <fullName evidence="6">Glutamine synthetase</fullName>
    </submittedName>
</protein>
<comment type="similarity">
    <text evidence="1 2">Belongs to the glutamine synthetase family.</text>
</comment>
<dbReference type="InterPro" id="IPR014746">
    <property type="entry name" value="Gln_synth/guanido_kin_cat_dom"/>
</dbReference>
<dbReference type="InterPro" id="IPR008146">
    <property type="entry name" value="Gln_synth_cat_dom"/>
</dbReference>
<dbReference type="PROSITE" id="PS51987">
    <property type="entry name" value="GS_CATALYTIC"/>
    <property type="match status" value="1"/>
</dbReference>
<sequence length="693" mass="77139">MEMKDLLDEYGCLTFSDEVMKERIPKSTYKAFHEAMDRGEPLPKEAATVIANAMKIWAIEHGATHFTHWFTPMTGLTAEKHDAFLEPNQNGGAVLEFSGKTLRKGEPDASSFPSGGLRATFEARGYTAWDVTSPAFVKDGSLYIPTLFCSYTGEALDKKTPLLRSCDALSHSACKLLPLLGVEGVHSVTASVGAEQEYFLVADEYWQKRMDLRLTGRTLYGANAPKGQELEDHYFGSIKRKVGAFMKDLDRELWKYGIPSKTKHNEVAPAQHEVACVYSRVNITTDNNHLLMQLAQDIAKKHGLRCLLHEKPFEGVNGSGKHDNWSVMTDTGINLFNPGKNPIENLPFLAALACTVKGVDEYAELLRMSAASAGNDHRLGANEAPPAIISMFLGEELNNLVDSIINDGELNEVTKERFRTGVAVVPTFSKDTTDRNRTSPFAFTGNKFEFRAVGSAQSVAGPNTILNVILAEEFDQMAEEILGGKEPMEVIREYLTDHQRIIFNGDGYSAEWEKEAERRGLPNNKTTIEAAQCLKSEKAIELFTKHDVYNDVELKSRYDILLDGYCKTLRVEALTALKMAKTEIYPAVVKYIGTVAKDAKELQELSIDNVFLKENLTELSTLATQMKAEMAALEKAIDEADHNDADIKEQALCWRDSVLASMNKLRETADTLETMVDQNDWPIPSYVDLLFGI</sequence>
<accession>A0A0R2H4H6</accession>
<dbReference type="InterPro" id="IPR027303">
    <property type="entry name" value="Gln_synth_gly_rich_site"/>
</dbReference>
<keyword evidence="3" id="KW-0175">Coiled coil</keyword>
<dbReference type="Pfam" id="PF00120">
    <property type="entry name" value="Gln-synt_C"/>
    <property type="match status" value="1"/>
</dbReference>
<dbReference type="InterPro" id="IPR008147">
    <property type="entry name" value="Gln_synt_N"/>
</dbReference>
<dbReference type="RefSeq" id="WP_031589855.1">
    <property type="nucleotide sequence ID" value="NZ_JNKN01000055.1"/>
</dbReference>
<dbReference type="PATRIC" id="fig|1410657.5.peg.1775"/>
<dbReference type="Gene3D" id="3.30.590.10">
    <property type="entry name" value="Glutamine synthetase/guanido kinase, catalytic domain"/>
    <property type="match status" value="1"/>
</dbReference>
<dbReference type="PROSITE" id="PS00181">
    <property type="entry name" value="GLNA_ATP"/>
    <property type="match status" value="1"/>
</dbReference>
<proteinExistence type="inferred from homology"/>
<dbReference type="GO" id="GO:0006542">
    <property type="term" value="P:glutamine biosynthetic process"/>
    <property type="evidence" value="ECO:0007669"/>
    <property type="project" value="InterPro"/>
</dbReference>
<dbReference type="GO" id="GO:0004356">
    <property type="term" value="F:glutamine synthetase activity"/>
    <property type="evidence" value="ECO:0007669"/>
    <property type="project" value="InterPro"/>
</dbReference>
<dbReference type="InterPro" id="IPR022147">
    <property type="entry name" value="GSIII_N"/>
</dbReference>
<feature type="domain" description="GS beta-grasp" evidence="4">
    <location>
        <begin position="64"/>
        <end position="153"/>
    </location>
</feature>
<feature type="coiled-coil region" evidence="3">
    <location>
        <begin position="616"/>
        <end position="650"/>
    </location>
</feature>
<evidence type="ECO:0000259" key="5">
    <source>
        <dbReference type="PROSITE" id="PS51987"/>
    </source>
</evidence>
<evidence type="ECO:0000259" key="4">
    <source>
        <dbReference type="PROSITE" id="PS51986"/>
    </source>
</evidence>
<dbReference type="AlphaFoldDB" id="A0A0R2H4H6"/>